<feature type="binding site" evidence="9">
    <location>
        <begin position="647"/>
        <end position="653"/>
    </location>
    <ligand>
        <name>acetyl-CoA</name>
        <dbReference type="ChEBI" id="CHEBI:57288"/>
    </ligand>
</feature>
<comment type="caution">
    <text evidence="15">The sequence shown here is derived from an EMBL/GenBank/DDBJ whole genome shotgun (WGS) entry which is preliminary data.</text>
</comment>
<evidence type="ECO:0000259" key="14">
    <source>
        <dbReference type="Pfam" id="PF13725"/>
    </source>
</evidence>
<dbReference type="InParanoid" id="A0A286UBY3"/>
<keyword evidence="6 9" id="KW-0067">ATP-binding</keyword>
<comment type="catalytic activity">
    <reaction evidence="9">
        <text>a cytidine in tRNA + acetyl-CoA + ATP + H2O = an N(4)-acetylcytidine in tRNA + ADP + phosphate + CoA + H(+)</text>
        <dbReference type="Rhea" id="RHEA:53876"/>
        <dbReference type="Rhea" id="RHEA-COMP:13670"/>
        <dbReference type="Rhea" id="RHEA-COMP:13671"/>
        <dbReference type="ChEBI" id="CHEBI:15377"/>
        <dbReference type="ChEBI" id="CHEBI:15378"/>
        <dbReference type="ChEBI" id="CHEBI:30616"/>
        <dbReference type="ChEBI" id="CHEBI:43474"/>
        <dbReference type="ChEBI" id="CHEBI:57287"/>
        <dbReference type="ChEBI" id="CHEBI:57288"/>
        <dbReference type="ChEBI" id="CHEBI:74900"/>
        <dbReference type="ChEBI" id="CHEBI:82748"/>
        <dbReference type="ChEBI" id="CHEBI:456216"/>
    </reaction>
</comment>
<evidence type="ECO:0000256" key="4">
    <source>
        <dbReference type="ARBA" id="ARBA00022694"/>
    </source>
</evidence>
<dbReference type="InterPro" id="IPR007807">
    <property type="entry name" value="TcmA/NAT10_helicase"/>
</dbReference>
<feature type="domain" description="N-acetyltransferase" evidence="13">
    <location>
        <begin position="539"/>
        <end position="766"/>
    </location>
</feature>
<keyword evidence="2 9" id="KW-0698">rRNA processing</keyword>
<dbReference type="GO" id="GO:0005730">
    <property type="term" value="C:nucleolus"/>
    <property type="evidence" value="ECO:0007669"/>
    <property type="project" value="UniProtKB-SubCell"/>
</dbReference>
<feature type="domain" description="Possible tRNA binding" evidence="14">
    <location>
        <begin position="776"/>
        <end position="1022"/>
    </location>
</feature>
<dbReference type="FunCoup" id="A0A286UBY3">
    <property type="interactions" value="642"/>
</dbReference>
<evidence type="ECO:0000256" key="10">
    <source>
        <dbReference type="SAM" id="MobiDB-lite"/>
    </source>
</evidence>
<keyword evidence="8 9" id="KW-0012">Acyltransferase</keyword>
<dbReference type="STRING" id="2282107.A0A286UBY3"/>
<keyword evidence="4 9" id="KW-0819">tRNA processing</keyword>
<proteinExistence type="inferred from homology"/>
<dbReference type="GO" id="GO:0005524">
    <property type="term" value="F:ATP binding"/>
    <property type="evidence" value="ECO:0007669"/>
    <property type="project" value="UniProtKB-UniRule"/>
</dbReference>
<dbReference type="GO" id="GO:0030686">
    <property type="term" value="C:90S preribosome"/>
    <property type="evidence" value="ECO:0007669"/>
    <property type="project" value="TreeGrafter"/>
</dbReference>
<keyword evidence="3 9" id="KW-0808">Transferase</keyword>
<comment type="subcellular location">
    <subcellularLocation>
        <location evidence="1 9">Nucleus</location>
        <location evidence="1 9">Nucleolus</location>
    </subcellularLocation>
</comment>
<evidence type="ECO:0000259" key="12">
    <source>
        <dbReference type="Pfam" id="PF08351"/>
    </source>
</evidence>
<dbReference type="GO" id="GO:0051392">
    <property type="term" value="F:tRNA cytidine N4-acetyltransferase activity"/>
    <property type="evidence" value="ECO:0007669"/>
    <property type="project" value="RHEA"/>
</dbReference>
<evidence type="ECO:0000256" key="6">
    <source>
        <dbReference type="ARBA" id="ARBA00022840"/>
    </source>
</evidence>
<feature type="binding site" evidence="9">
    <location>
        <begin position="640"/>
        <end position="642"/>
    </location>
    <ligand>
        <name>acetyl-CoA</name>
        <dbReference type="ChEBI" id="CHEBI:57288"/>
    </ligand>
</feature>
<feature type="binding site" evidence="9">
    <location>
        <begin position="285"/>
        <end position="294"/>
    </location>
    <ligand>
        <name>ATP</name>
        <dbReference type="ChEBI" id="CHEBI:30616"/>
    </ligand>
</feature>
<dbReference type="EC" id="2.3.1.-" evidence="9"/>
<feature type="region of interest" description="Disordered" evidence="10">
    <location>
        <begin position="950"/>
        <end position="994"/>
    </location>
</feature>
<gene>
    <name evidence="9" type="primary">NAT10</name>
    <name evidence="15" type="ORF">PNOK_0710800</name>
</gene>
<dbReference type="Proteomes" id="UP000217199">
    <property type="component" value="Unassembled WGS sequence"/>
</dbReference>
<evidence type="ECO:0000256" key="5">
    <source>
        <dbReference type="ARBA" id="ARBA00022741"/>
    </source>
</evidence>
<feature type="domain" description="TcmA/NAT10 helicase" evidence="11">
    <location>
        <begin position="280"/>
        <end position="498"/>
    </location>
</feature>
<comment type="function">
    <text evidence="9">RNA cytidine acetyltransferase with specificity toward both 18S rRNA and tRNAs. Catalyzes the formation of N(4)-acetylcytidine (ac4C) in 18S rRNA. Required for early nucleolar cleavages of precursor rRNA at sites A0, A1 and A2 during 18S rRNA synthesis. Catalyzes the formation of ac4C in serine and leucine tRNAs. Requires the tRNA-binding adapter protein TAN1 for full tRNA acetyltransferase activity but not for 18S rRNA acetylation.</text>
</comment>
<dbReference type="Gene3D" id="3.40.630.30">
    <property type="match status" value="1"/>
</dbReference>
<evidence type="ECO:0000313" key="15">
    <source>
        <dbReference type="EMBL" id="PAV17044.1"/>
    </source>
</evidence>
<dbReference type="Pfam" id="PF05127">
    <property type="entry name" value="NAT10_TcmA_helicase"/>
    <property type="match status" value="1"/>
</dbReference>
<protein>
    <recommendedName>
        <fullName evidence="9">RNA cytidine acetyltransferase</fullName>
        <ecNumber evidence="9">2.3.1.-</ecNumber>
    </recommendedName>
    <alternativeName>
        <fullName evidence="9">18S rRNA cytosine acetyltransferase</fullName>
    </alternativeName>
</protein>
<feature type="compositionally biased region" description="Polar residues" evidence="10">
    <location>
        <begin position="1038"/>
        <end position="1049"/>
    </location>
</feature>
<dbReference type="Pfam" id="PF08351">
    <property type="entry name" value="TmcA_N"/>
    <property type="match status" value="1"/>
</dbReference>
<dbReference type="HAMAP" id="MF_03211">
    <property type="entry name" value="RNA_acetyltr_Nat10"/>
    <property type="match status" value="1"/>
</dbReference>
<dbReference type="InterPro" id="IPR027417">
    <property type="entry name" value="P-loop_NTPase"/>
</dbReference>
<dbReference type="InterPro" id="IPR027992">
    <property type="entry name" value="tRNA_bind_dom"/>
</dbReference>
<feature type="binding site" evidence="9">
    <location>
        <position position="480"/>
    </location>
    <ligand>
        <name>ATP</name>
        <dbReference type="ChEBI" id="CHEBI:30616"/>
    </ligand>
</feature>
<dbReference type="InterPro" id="IPR000182">
    <property type="entry name" value="GNAT_dom"/>
</dbReference>
<dbReference type="AlphaFoldDB" id="A0A286UBY3"/>
<evidence type="ECO:0000256" key="2">
    <source>
        <dbReference type="ARBA" id="ARBA00022552"/>
    </source>
</evidence>
<dbReference type="OrthoDB" id="10067491at2759"/>
<dbReference type="GO" id="GO:0000049">
    <property type="term" value="F:tRNA binding"/>
    <property type="evidence" value="ECO:0007669"/>
    <property type="project" value="TreeGrafter"/>
</dbReference>
<dbReference type="GO" id="GO:0051391">
    <property type="term" value="P:tRNA acetylation"/>
    <property type="evidence" value="ECO:0007669"/>
    <property type="project" value="UniProtKB-UniRule"/>
</dbReference>
<sequence length="1078" mass="120914">MRKQLDPRIQILINNNVKKNHRSFIVLVGDKSRDQIVNLHYLLSQARVSARPSVLWCYKKDLGFTTHRKKREAKIKRDVKRGIREANEQDPFEIFVTVTDIRYTYYKESQKILGNTYGMCVLQDFEAITPNLLARTIETVEGGGLVVLLLKTMTSLRQLYTMSMDVHSRYRTSSHDSVVARFNERFILSLGSCEDCLVLDDELNVLPLSKGKDIKPLEDDYKGKGKGKEDVELTELRTSLADTKPIGELVKLAKTIDQAKALLTFTDSIAEKTLSSTVTLTAARGRGKSAALGLAIACALAHGYANIFVTSPSPENLKTLFEFIFKGMDVLGYEEHLDYDIMQSTNPELNKAIVRVNIFRDHRQTIHYIQPQDAHVLGQAELVVIDEAAAIPLPLVRNLLGPYLVFMASTINGYEGTGRSLSLKLIQQLRESLRPSASDPKHPTSEEASTSVSRTKKPGVGNAPLKARSLREIKLDTPIRYSAGDRIESWLHTLLCLDASVSSRGLSQGCPHPSQCELYYVSRDTLFSFHPASEVFLQRMMALYVASHYKNQPNDLQMLSDAPAHHLFVLLPPLKDDESHLPEPIVVLQVALEGNISKQVIMESISRGQRYGGDLIPWLVSQQFQESQFAQLSGARVVRIATHPDYTNMGYGARALQALNSYYSGEYFNLEENAHEEPIYRNAAVFDPNTTLLTDEPSVRAPSEMPPLLLRLSERRPETLDYLGVSYGLTSSLLRFWKRAGYVPLYIRQTTSELTGEHSCVMVRGLNSSAGSDLDWLAEFTKDFRRRFTNLLSFKFREFGSVMALSIIGAADEGIKKLEDHSNREIGAAELAVLLTPFDLKRLDSYANNLLDYHVILDLLPIVAALYFEKRLGPEIHLSAVQSSILLALGLQRKTVEEIENELQLPVSQALALFVKVVRKITKRLQDIRKDAINTDLPLSLPGLPKNTARISATKDMVTDPGNNNESITGENDEEPKENSNSNKEESAEAHAFREKQHEMIQALDLSKYAIADTNTDWSSAEAQIARLTKGGKDGRSSVVSIKANNNTNLKRRMPDDLQNTESEKKKTRRGKKNERKP</sequence>
<dbReference type="FunFam" id="3.40.50.11040:FF:000002">
    <property type="entry name" value="RNA cytidine acetyltransferase"/>
    <property type="match status" value="1"/>
</dbReference>
<reference evidence="15 16" key="1">
    <citation type="journal article" date="2017" name="Mol. Ecol.">
        <title>Comparative and population genomic landscape of Phellinus noxius: A hypervariable fungus causing root rot in trees.</title>
        <authorList>
            <person name="Chung C.L."/>
            <person name="Lee T.J."/>
            <person name="Akiba M."/>
            <person name="Lee H.H."/>
            <person name="Kuo T.H."/>
            <person name="Liu D."/>
            <person name="Ke H.M."/>
            <person name="Yokoi T."/>
            <person name="Roa M.B."/>
            <person name="Lu M.J."/>
            <person name="Chang Y.Y."/>
            <person name="Ann P.J."/>
            <person name="Tsai J.N."/>
            <person name="Chen C.Y."/>
            <person name="Tzean S.S."/>
            <person name="Ota Y."/>
            <person name="Hattori T."/>
            <person name="Sahashi N."/>
            <person name="Liou R.F."/>
            <person name="Kikuchi T."/>
            <person name="Tsai I.J."/>
        </authorList>
    </citation>
    <scope>NUCLEOTIDE SEQUENCE [LARGE SCALE GENOMIC DNA]</scope>
    <source>
        <strain evidence="15 16">FFPRI411160</strain>
    </source>
</reference>
<evidence type="ECO:0000259" key="13">
    <source>
        <dbReference type="Pfam" id="PF13718"/>
    </source>
</evidence>
<dbReference type="Pfam" id="PF13725">
    <property type="entry name" value="tRNA_bind_2"/>
    <property type="match status" value="1"/>
</dbReference>
<evidence type="ECO:0000259" key="11">
    <source>
        <dbReference type="Pfam" id="PF05127"/>
    </source>
</evidence>
<dbReference type="GO" id="GO:1990883">
    <property type="term" value="F:18S rRNA cytidine N-acetyltransferase activity"/>
    <property type="evidence" value="ECO:0007669"/>
    <property type="project" value="TreeGrafter"/>
</dbReference>
<evidence type="ECO:0000256" key="9">
    <source>
        <dbReference type="HAMAP-Rule" id="MF_03211"/>
    </source>
</evidence>
<dbReference type="Gene3D" id="3.40.50.300">
    <property type="entry name" value="P-loop containing nucleotide triphosphate hydrolases"/>
    <property type="match status" value="1"/>
</dbReference>
<evidence type="ECO:0000313" key="16">
    <source>
        <dbReference type="Proteomes" id="UP000217199"/>
    </source>
</evidence>
<dbReference type="InterPro" id="IPR013562">
    <property type="entry name" value="TmcA/NAT10_N"/>
</dbReference>
<feature type="compositionally biased region" description="Polar residues" evidence="10">
    <location>
        <begin position="961"/>
        <end position="970"/>
    </location>
</feature>
<feature type="region of interest" description="Disordered" evidence="10">
    <location>
        <begin position="1029"/>
        <end position="1078"/>
    </location>
</feature>
<dbReference type="GO" id="GO:1904812">
    <property type="term" value="P:rRNA acetylation involved in maturation of SSU-rRNA"/>
    <property type="evidence" value="ECO:0007669"/>
    <property type="project" value="InterPro"/>
</dbReference>
<evidence type="ECO:0000256" key="3">
    <source>
        <dbReference type="ARBA" id="ARBA00022679"/>
    </source>
</evidence>
<accession>A0A286UBY3</accession>
<comment type="catalytic activity">
    <reaction evidence="9">
        <text>a cytidine in 18S rRNA + acetyl-CoA + ATP + H2O = an N(4)-acetylcytidine in 18S rRNA + ADP + phosphate + CoA + H(+)</text>
        <dbReference type="Rhea" id="RHEA:51424"/>
        <dbReference type="Rhea" id="RHEA-COMP:13575"/>
        <dbReference type="Rhea" id="RHEA-COMP:13576"/>
        <dbReference type="ChEBI" id="CHEBI:15377"/>
        <dbReference type="ChEBI" id="CHEBI:15378"/>
        <dbReference type="ChEBI" id="CHEBI:30616"/>
        <dbReference type="ChEBI" id="CHEBI:43474"/>
        <dbReference type="ChEBI" id="CHEBI:57287"/>
        <dbReference type="ChEBI" id="CHEBI:57288"/>
        <dbReference type="ChEBI" id="CHEBI:74900"/>
        <dbReference type="ChEBI" id="CHEBI:82748"/>
        <dbReference type="ChEBI" id="CHEBI:456216"/>
    </reaction>
</comment>
<dbReference type="Pfam" id="PF13718">
    <property type="entry name" value="GNAT_acetyltr_2"/>
    <property type="match status" value="1"/>
</dbReference>
<evidence type="ECO:0000256" key="1">
    <source>
        <dbReference type="ARBA" id="ARBA00004604"/>
    </source>
</evidence>
<feature type="binding site" evidence="9">
    <location>
        <position position="739"/>
    </location>
    <ligand>
        <name>acetyl-CoA</name>
        <dbReference type="ChEBI" id="CHEBI:57288"/>
    </ligand>
</feature>
<feature type="domain" description="TmcA/NAT10 N-terminal" evidence="12">
    <location>
        <begin position="8"/>
        <end position="200"/>
    </location>
</feature>
<evidence type="ECO:0000256" key="8">
    <source>
        <dbReference type="ARBA" id="ARBA00023315"/>
    </source>
</evidence>
<dbReference type="PANTHER" id="PTHR10925:SF5">
    <property type="entry name" value="RNA CYTIDINE ACETYLTRANSFERASE"/>
    <property type="match status" value="1"/>
</dbReference>
<dbReference type="InterPro" id="IPR033688">
    <property type="entry name" value="NAT10"/>
</dbReference>
<feature type="compositionally biased region" description="Basic and acidic residues" evidence="10">
    <location>
        <begin position="983"/>
        <end position="994"/>
    </location>
</feature>
<organism evidence="15 16">
    <name type="scientific">Pyrrhoderma noxium</name>
    <dbReference type="NCBI Taxonomy" id="2282107"/>
    <lineage>
        <taxon>Eukaryota</taxon>
        <taxon>Fungi</taxon>
        <taxon>Dikarya</taxon>
        <taxon>Basidiomycota</taxon>
        <taxon>Agaricomycotina</taxon>
        <taxon>Agaricomycetes</taxon>
        <taxon>Hymenochaetales</taxon>
        <taxon>Hymenochaetaceae</taxon>
        <taxon>Pyrrhoderma</taxon>
    </lineage>
</organism>
<dbReference type="PANTHER" id="PTHR10925">
    <property type="entry name" value="N-ACETYLTRANSFERASE 10"/>
    <property type="match status" value="1"/>
</dbReference>
<feature type="region of interest" description="Disordered" evidence="10">
    <location>
        <begin position="432"/>
        <end position="463"/>
    </location>
</feature>
<evidence type="ECO:0000256" key="7">
    <source>
        <dbReference type="ARBA" id="ARBA00023242"/>
    </source>
</evidence>
<dbReference type="InterPro" id="IPR032672">
    <property type="entry name" value="TmcA/NAT10/Kre33"/>
</dbReference>
<keyword evidence="16" id="KW-1185">Reference proteome</keyword>
<feature type="compositionally biased region" description="Basic residues" evidence="10">
    <location>
        <begin position="1066"/>
        <end position="1078"/>
    </location>
</feature>
<dbReference type="Gene3D" id="3.40.50.11040">
    <property type="match status" value="1"/>
</dbReference>
<comment type="similarity">
    <text evidence="9">Belongs to the RNA cytidine acetyltransferase family. NAT10 subfamily.</text>
</comment>
<name>A0A286UBY3_9AGAM</name>
<dbReference type="EMBL" id="NBII01000007">
    <property type="protein sequence ID" value="PAV17044.1"/>
    <property type="molecule type" value="Genomic_DNA"/>
</dbReference>
<comment type="subunit">
    <text evidence="9">Interacts with TAN1.</text>
</comment>
<keyword evidence="7 9" id="KW-0539">Nucleus</keyword>
<keyword evidence="5 9" id="KW-0547">Nucleotide-binding</keyword>